<feature type="domain" description="DUF1541" evidence="2">
    <location>
        <begin position="75"/>
        <end position="126"/>
    </location>
</feature>
<dbReference type="OrthoDB" id="1701949at2"/>
<evidence type="ECO:0000256" key="1">
    <source>
        <dbReference type="SAM" id="MobiDB-lite"/>
    </source>
</evidence>
<dbReference type="PROSITE" id="PS51257">
    <property type="entry name" value="PROKAR_LIPOPROTEIN"/>
    <property type="match status" value="1"/>
</dbReference>
<evidence type="ECO:0000313" key="3">
    <source>
        <dbReference type="EMBL" id="MVT27456.1"/>
    </source>
</evidence>
<evidence type="ECO:0000313" key="4">
    <source>
        <dbReference type="Proteomes" id="UP000460157"/>
    </source>
</evidence>
<feature type="domain" description="DUF1541" evidence="2">
    <location>
        <begin position="139"/>
        <end position="188"/>
    </location>
</feature>
<dbReference type="EMBL" id="WRPM01000098">
    <property type="protein sequence ID" value="MVT27456.1"/>
    <property type="molecule type" value="Genomic_DNA"/>
</dbReference>
<dbReference type="RefSeq" id="WP_157325414.1">
    <property type="nucleotide sequence ID" value="NZ_BMFX01000013.1"/>
</dbReference>
<dbReference type="Gene3D" id="2.30.30.1210">
    <property type="entry name" value="Domain of unknown function DUF1541"/>
    <property type="match status" value="1"/>
</dbReference>
<organism evidence="3 4">
    <name type="scientific">Nesterenkonia alkaliphila</name>
    <dbReference type="NCBI Taxonomy" id="1463631"/>
    <lineage>
        <taxon>Bacteria</taxon>
        <taxon>Bacillati</taxon>
        <taxon>Actinomycetota</taxon>
        <taxon>Actinomycetes</taxon>
        <taxon>Micrococcales</taxon>
        <taxon>Micrococcaceae</taxon>
        <taxon>Nesterenkonia</taxon>
    </lineage>
</organism>
<comment type="caution">
    <text evidence="3">The sequence shown here is derived from an EMBL/GenBank/DDBJ whole genome shotgun (WGS) entry which is preliminary data.</text>
</comment>
<keyword evidence="4" id="KW-1185">Reference proteome</keyword>
<feature type="region of interest" description="Disordered" evidence="1">
    <location>
        <begin position="23"/>
        <end position="65"/>
    </location>
</feature>
<gene>
    <name evidence="3" type="ORF">GNZ21_14040</name>
</gene>
<dbReference type="Proteomes" id="UP000460157">
    <property type="component" value="Unassembled WGS sequence"/>
</dbReference>
<protein>
    <submittedName>
        <fullName evidence="3">DUF1541 domain-containing protein</fullName>
    </submittedName>
</protein>
<feature type="compositionally biased region" description="Basic and acidic residues" evidence="1">
    <location>
        <begin position="48"/>
        <end position="57"/>
    </location>
</feature>
<proteinExistence type="predicted"/>
<sequence length="195" mass="20621">MSKALAQPPGAAAFNASLVLTGCASDAESEPDEAPAEHEDHGEDTEDGHEHMGHPEDGGPVPEGMAEAAAPEYADGEEVTLTADHMPGMDGAPATIVGAYDTFTYSVDYTPTTGGDPVTDHKWVVHEELEDAGDQRLEDGTEVTLAAEHMEGMDGATATIFSSTEETVYVVDVEAEDMTMTNHKWVVESEIEPTS</sequence>
<reference evidence="3 4" key="1">
    <citation type="submission" date="2019-12" db="EMBL/GenBank/DDBJ databases">
        <title>Nesterenkonia muleiensis sp. nov., a novel actinobacterium isolated from sap of Populus euphratica.</title>
        <authorList>
            <person name="Wang R."/>
        </authorList>
    </citation>
    <scope>NUCLEOTIDE SEQUENCE [LARGE SCALE GENOMIC DNA]</scope>
    <source>
        <strain evidence="3 4">F10</strain>
    </source>
</reference>
<accession>A0A7K1UM09</accession>
<name>A0A7K1UM09_9MICC</name>
<dbReference type="AlphaFoldDB" id="A0A7K1UM09"/>
<evidence type="ECO:0000259" key="2">
    <source>
        <dbReference type="Pfam" id="PF07563"/>
    </source>
</evidence>
<dbReference type="Pfam" id="PF07563">
    <property type="entry name" value="DUF1541"/>
    <property type="match status" value="2"/>
</dbReference>
<dbReference type="InterPro" id="IPR011438">
    <property type="entry name" value="DUF1541"/>
</dbReference>